<dbReference type="eggNOG" id="COG3100">
    <property type="taxonomic scope" value="Bacteria"/>
</dbReference>
<reference evidence="3 4" key="1">
    <citation type="submission" date="2014-06" db="EMBL/GenBank/DDBJ databases">
        <title>Whole Genome Sequences of Three Symbiotic Endozoicomonas Bacteria.</title>
        <authorList>
            <person name="Neave M.J."/>
            <person name="Apprill A."/>
            <person name="Voolstra C.R."/>
        </authorList>
    </citation>
    <scope>NUCLEOTIDE SEQUENCE [LARGE SCALE GENOMIC DNA]</scope>
    <source>
        <strain evidence="3 4">DSM 22380</strain>
    </source>
</reference>
<accession>A0A081KF24</accession>
<dbReference type="PANTHER" id="PTHR38109">
    <property type="entry name" value="PROTEIN YCGL"/>
    <property type="match status" value="1"/>
</dbReference>
<comment type="caution">
    <text evidence="3">The sequence shown here is derived from an EMBL/GenBank/DDBJ whole genome shotgun (WGS) entry which is preliminary data.</text>
</comment>
<dbReference type="PANTHER" id="PTHR38109:SF1">
    <property type="entry name" value="PROTEIN YCGL"/>
    <property type="match status" value="1"/>
</dbReference>
<name>A0A081KF24_9GAMM</name>
<dbReference type="STRING" id="305900.GV64_20265"/>
<dbReference type="HAMAP" id="MF_01866">
    <property type="entry name" value="UPF0745"/>
    <property type="match status" value="1"/>
</dbReference>
<evidence type="ECO:0000313" key="3">
    <source>
        <dbReference type="EMBL" id="KEI72750.1"/>
    </source>
</evidence>
<dbReference type="InterPro" id="IPR027354">
    <property type="entry name" value="YcgL_dom"/>
</dbReference>
<dbReference type="InterPro" id="IPR038068">
    <property type="entry name" value="YcgL-like_sf"/>
</dbReference>
<feature type="domain" description="YcgL" evidence="2">
    <location>
        <begin position="3"/>
        <end position="88"/>
    </location>
</feature>
<dbReference type="AlphaFoldDB" id="A0A081KF24"/>
<dbReference type="SUPFAM" id="SSF160191">
    <property type="entry name" value="YcgL-like"/>
    <property type="match status" value="1"/>
</dbReference>
<dbReference type="EMBL" id="JOJP01000001">
    <property type="protein sequence ID" value="KEI72750.1"/>
    <property type="molecule type" value="Genomic_DNA"/>
</dbReference>
<dbReference type="Gene3D" id="3.10.510.20">
    <property type="entry name" value="YcgL domain"/>
    <property type="match status" value="1"/>
</dbReference>
<keyword evidence="4" id="KW-1185">Reference proteome</keyword>
<protein>
    <recommendedName>
        <fullName evidence="1">YcgL domain-containing protein GV64_20265</fullName>
    </recommendedName>
</protein>
<dbReference type="RefSeq" id="WP_020581421.1">
    <property type="nucleotide sequence ID" value="NZ_JOJP01000001.1"/>
</dbReference>
<evidence type="ECO:0000256" key="1">
    <source>
        <dbReference type="HAMAP-Rule" id="MF_01866"/>
    </source>
</evidence>
<evidence type="ECO:0000313" key="4">
    <source>
        <dbReference type="Proteomes" id="UP000027997"/>
    </source>
</evidence>
<sequence length="103" mass="11610">MKSLVSIYKSPKRNEMYLYVTKGASLEQIIPEPLLKAFGKPAHVFDLLLTPTKKLARVETASVLEGLTSNGYYLQMPPSDSQGQEDDYTIRLPDEFLSFNDPI</sequence>
<evidence type="ECO:0000259" key="2">
    <source>
        <dbReference type="PROSITE" id="PS51648"/>
    </source>
</evidence>
<dbReference type="PROSITE" id="PS51648">
    <property type="entry name" value="YCGL"/>
    <property type="match status" value="1"/>
</dbReference>
<dbReference type="Proteomes" id="UP000027997">
    <property type="component" value="Unassembled WGS sequence"/>
</dbReference>
<gene>
    <name evidence="3" type="ORF">GV64_20265</name>
</gene>
<dbReference type="Pfam" id="PF05166">
    <property type="entry name" value="YcgL"/>
    <property type="match status" value="1"/>
</dbReference>
<proteinExistence type="inferred from homology"/>
<organism evidence="3 4">
    <name type="scientific">Endozoicomonas elysicola</name>
    <dbReference type="NCBI Taxonomy" id="305900"/>
    <lineage>
        <taxon>Bacteria</taxon>
        <taxon>Pseudomonadati</taxon>
        <taxon>Pseudomonadota</taxon>
        <taxon>Gammaproteobacteria</taxon>
        <taxon>Oceanospirillales</taxon>
        <taxon>Endozoicomonadaceae</taxon>
        <taxon>Endozoicomonas</taxon>
    </lineage>
</organism>